<dbReference type="EMBL" id="CP042467">
    <property type="protein sequence ID" value="QED26058.1"/>
    <property type="molecule type" value="Genomic_DNA"/>
</dbReference>
<keyword evidence="2" id="KW-1003">Cell membrane</keyword>
<feature type="transmembrane region" description="Helical" evidence="6">
    <location>
        <begin position="740"/>
        <end position="763"/>
    </location>
</feature>
<dbReference type="SUPFAM" id="SSF82866">
    <property type="entry name" value="Multidrug efflux transporter AcrB transmembrane domain"/>
    <property type="match status" value="2"/>
</dbReference>
<evidence type="ECO:0000256" key="4">
    <source>
        <dbReference type="ARBA" id="ARBA00022989"/>
    </source>
</evidence>
<dbReference type="InterPro" id="IPR004869">
    <property type="entry name" value="MMPL_dom"/>
</dbReference>
<reference evidence="8 9" key="1">
    <citation type="submission" date="2019-08" db="EMBL/GenBank/DDBJ databases">
        <authorList>
            <person name="Liang Q."/>
        </authorList>
    </citation>
    <scope>NUCLEOTIDE SEQUENCE [LARGE SCALE GENOMIC DNA]</scope>
    <source>
        <strain evidence="8 9">V1718</strain>
    </source>
</reference>
<dbReference type="Gene3D" id="1.20.1640.10">
    <property type="entry name" value="Multidrug efflux transporter AcrB transmembrane domain"/>
    <property type="match status" value="2"/>
</dbReference>
<dbReference type="AlphaFoldDB" id="A0A5B8XM58"/>
<evidence type="ECO:0000313" key="8">
    <source>
        <dbReference type="EMBL" id="QED26058.1"/>
    </source>
</evidence>
<dbReference type="GO" id="GO:0005886">
    <property type="term" value="C:plasma membrane"/>
    <property type="evidence" value="ECO:0007669"/>
    <property type="project" value="UniProtKB-SubCell"/>
</dbReference>
<feature type="transmembrane region" description="Helical" evidence="6">
    <location>
        <begin position="246"/>
        <end position="266"/>
    </location>
</feature>
<dbReference type="RefSeq" id="WP_146957170.1">
    <property type="nucleotide sequence ID" value="NZ_CP042467.1"/>
</dbReference>
<feature type="domain" description="SSD" evidence="7">
    <location>
        <begin position="635"/>
        <end position="762"/>
    </location>
</feature>
<evidence type="ECO:0000256" key="1">
    <source>
        <dbReference type="ARBA" id="ARBA00004651"/>
    </source>
</evidence>
<evidence type="ECO:0000256" key="3">
    <source>
        <dbReference type="ARBA" id="ARBA00022692"/>
    </source>
</evidence>
<feature type="transmembrane region" description="Helical" evidence="6">
    <location>
        <begin position="350"/>
        <end position="370"/>
    </location>
</feature>
<dbReference type="OrthoDB" id="9794724at2"/>
<dbReference type="PANTHER" id="PTHR33406">
    <property type="entry name" value="MEMBRANE PROTEIN MJ1562-RELATED"/>
    <property type="match status" value="1"/>
</dbReference>
<dbReference type="KEGG" id="bbae:FRD01_02035"/>
<feature type="transmembrane region" description="Helical" evidence="6">
    <location>
        <begin position="666"/>
        <end position="687"/>
    </location>
</feature>
<keyword evidence="4 6" id="KW-1133">Transmembrane helix</keyword>
<dbReference type="PANTHER" id="PTHR33406:SF12">
    <property type="entry name" value="BLR2997 PROTEIN"/>
    <property type="match status" value="1"/>
</dbReference>
<sequence length="778" mass="85219">MFRLLSDFILRFRVYVLLGMGLIVLANAPFLQGLRFDFTPQQLFAGTQDVLEQREKFAAEFGREDNLVTIIVEGDSLFEPKTLEWIRDFTVSLREFEEVKNAQSLPTMEIPRSGAEAGLLTTVPIVLESGEVEPSAAAALKELAANEPLLNKRVISPDLETTVVLVWLQDDLQDVKDLRAAILKIEAKLAESGVPSELRTRVSGIPYLRQEIVENLKTQQLTFVPATGLAYLLILFFMFRRFSGVVLPLGVVAITMVLVTGMMVFTDSPINIINNILPSLVFIIGVSDSIHMIARDGEENEAGADRASSVKAMIRHTGLACLLTSTTTAVGFFSLLAADTEILKNFGWQAGASVLLAYLVTLLFLPAALVKMRPVQRLNTQKPDYQPLIEKFMGVLGEKVVAHPWRFFVSGLVITAIAAMAAFQVEIDTILLEVYEPGHPTYNTLKMSEEKLGGILPIEISLDSSEPGAFKNPENYKKLAELQTFSKQFDVVLSTQSLVDYHQAARAALLADPAQRGTMPESRDEIEQLHLLLAGAPDSRSGASQFVSTDFSHVRLLLRVADDGAKAQLALGNELKEKLGELFPPGHDVSWVLTGDAYVASISLDSFIRDLFGSLLLAMVIIFGMMTVAFRSIRLGLISVLPNATPLILTLGYMGVRGIDLNTTTIITFSIGLGLAVDDTIHFLARYQEERDAGRDASESIKRAYMGAGRAIMLTSVMLLIGLGVLLMSDFVPTRMFGTLTGITIAGAILGDLIILPPLLYLVDSWRDRRTNALPGTV</sequence>
<evidence type="ECO:0000259" key="7">
    <source>
        <dbReference type="PROSITE" id="PS50156"/>
    </source>
</evidence>
<dbReference type="InterPro" id="IPR000731">
    <property type="entry name" value="SSD"/>
</dbReference>
<evidence type="ECO:0000313" key="9">
    <source>
        <dbReference type="Proteomes" id="UP000321595"/>
    </source>
</evidence>
<proteinExistence type="predicted"/>
<organism evidence="8 9">
    <name type="scientific">Microvenator marinus</name>
    <dbReference type="NCBI Taxonomy" id="2600177"/>
    <lineage>
        <taxon>Bacteria</taxon>
        <taxon>Deltaproteobacteria</taxon>
        <taxon>Bradymonadales</taxon>
        <taxon>Microvenatoraceae</taxon>
        <taxon>Microvenator</taxon>
    </lineage>
</organism>
<feature type="transmembrane region" description="Helical" evidence="6">
    <location>
        <begin position="407"/>
        <end position="425"/>
    </location>
</feature>
<dbReference type="Proteomes" id="UP000321595">
    <property type="component" value="Chromosome"/>
</dbReference>
<feature type="transmembrane region" description="Helical" evidence="6">
    <location>
        <begin position="611"/>
        <end position="630"/>
    </location>
</feature>
<feature type="transmembrane region" description="Helical" evidence="6">
    <location>
        <begin position="314"/>
        <end position="338"/>
    </location>
</feature>
<evidence type="ECO:0000256" key="5">
    <source>
        <dbReference type="ARBA" id="ARBA00023136"/>
    </source>
</evidence>
<protein>
    <submittedName>
        <fullName evidence="8">MMPL family transporter</fullName>
    </submittedName>
</protein>
<evidence type="ECO:0000256" key="6">
    <source>
        <dbReference type="SAM" id="Phobius"/>
    </source>
</evidence>
<feature type="transmembrane region" description="Helical" evidence="6">
    <location>
        <begin position="221"/>
        <end position="239"/>
    </location>
</feature>
<feature type="transmembrane region" description="Helical" evidence="6">
    <location>
        <begin position="272"/>
        <end position="294"/>
    </location>
</feature>
<feature type="domain" description="SSD" evidence="7">
    <location>
        <begin position="231"/>
        <end position="371"/>
    </location>
</feature>
<keyword evidence="3 6" id="KW-0812">Transmembrane</keyword>
<keyword evidence="9" id="KW-1185">Reference proteome</keyword>
<evidence type="ECO:0000256" key="2">
    <source>
        <dbReference type="ARBA" id="ARBA00022475"/>
    </source>
</evidence>
<dbReference type="PROSITE" id="PS50156">
    <property type="entry name" value="SSD"/>
    <property type="match status" value="2"/>
</dbReference>
<comment type="subcellular location">
    <subcellularLocation>
        <location evidence="1">Cell membrane</location>
        <topology evidence="1">Multi-pass membrane protein</topology>
    </subcellularLocation>
</comment>
<dbReference type="Pfam" id="PF03176">
    <property type="entry name" value="MMPL"/>
    <property type="match status" value="2"/>
</dbReference>
<feature type="transmembrane region" description="Helical" evidence="6">
    <location>
        <begin position="708"/>
        <end position="728"/>
    </location>
</feature>
<dbReference type="InterPro" id="IPR050545">
    <property type="entry name" value="Mycobact_MmpL"/>
</dbReference>
<keyword evidence="5 6" id="KW-0472">Membrane</keyword>
<accession>A0A5B8XM58</accession>
<gene>
    <name evidence="8" type="ORF">FRD01_02035</name>
</gene>
<feature type="transmembrane region" description="Helical" evidence="6">
    <location>
        <begin position="12"/>
        <end position="31"/>
    </location>
</feature>
<name>A0A5B8XM58_9DELT</name>
<feature type="transmembrane region" description="Helical" evidence="6">
    <location>
        <begin position="635"/>
        <end position="654"/>
    </location>
</feature>